<reference evidence="1 2" key="1">
    <citation type="submission" date="2024-04" db="EMBL/GenBank/DDBJ databases">
        <authorList>
            <person name="Fracassetti M."/>
        </authorList>
    </citation>
    <scope>NUCLEOTIDE SEQUENCE [LARGE SCALE GENOMIC DNA]</scope>
</reference>
<keyword evidence="2" id="KW-1185">Reference proteome</keyword>
<organism evidence="1 2">
    <name type="scientific">Linum trigynum</name>
    <dbReference type="NCBI Taxonomy" id="586398"/>
    <lineage>
        <taxon>Eukaryota</taxon>
        <taxon>Viridiplantae</taxon>
        <taxon>Streptophyta</taxon>
        <taxon>Embryophyta</taxon>
        <taxon>Tracheophyta</taxon>
        <taxon>Spermatophyta</taxon>
        <taxon>Magnoliopsida</taxon>
        <taxon>eudicotyledons</taxon>
        <taxon>Gunneridae</taxon>
        <taxon>Pentapetalae</taxon>
        <taxon>rosids</taxon>
        <taxon>fabids</taxon>
        <taxon>Malpighiales</taxon>
        <taxon>Linaceae</taxon>
        <taxon>Linum</taxon>
    </lineage>
</organism>
<gene>
    <name evidence="1" type="ORF">LTRI10_LOCUS22741</name>
</gene>
<sequence length="123" mass="13942">MWIVPEVVLANQIVREVGEPRGDILHHKHHHQPLIWKGFADLLHEIVHQMGVQPGKMINNNIFGSLLVPDFNVELLQQQDPSYEPRLGVSLANQVSNGGVIGIDDQAGQNHVREEFVKCEHHR</sequence>
<name>A0AAV2E686_9ROSI</name>
<dbReference type="AlphaFoldDB" id="A0AAV2E686"/>
<evidence type="ECO:0000313" key="1">
    <source>
        <dbReference type="EMBL" id="CAL1381359.1"/>
    </source>
</evidence>
<accession>A0AAV2E686</accession>
<evidence type="ECO:0000313" key="2">
    <source>
        <dbReference type="Proteomes" id="UP001497516"/>
    </source>
</evidence>
<proteinExistence type="predicted"/>
<dbReference type="EMBL" id="OZ034817">
    <property type="protein sequence ID" value="CAL1381359.1"/>
    <property type="molecule type" value="Genomic_DNA"/>
</dbReference>
<dbReference type="Proteomes" id="UP001497516">
    <property type="component" value="Chromosome 4"/>
</dbReference>
<protein>
    <submittedName>
        <fullName evidence="1">Uncharacterized protein</fullName>
    </submittedName>
</protein>